<dbReference type="PIRSF" id="PIRSF028744">
    <property type="entry name" value="Addict_mod_HI1419"/>
    <property type="match status" value="1"/>
</dbReference>
<accession>A0A1R4H6M6</accession>
<evidence type="ECO:0000313" key="2">
    <source>
        <dbReference type="Proteomes" id="UP000195667"/>
    </source>
</evidence>
<proteinExistence type="predicted"/>
<dbReference type="AlphaFoldDB" id="A0A1R4H6M6"/>
<name>A0A1R4H6M6_9GAMM</name>
<dbReference type="Proteomes" id="UP000195667">
    <property type="component" value="Unassembled WGS sequence"/>
</dbReference>
<gene>
    <name evidence="1" type="ORF">CRENPOLYSF1_220014</name>
</gene>
<dbReference type="InterPro" id="IPR014056">
    <property type="entry name" value="TypeIITA-like_toxin_pred"/>
</dbReference>
<keyword evidence="2" id="KW-1185">Reference proteome</keyword>
<reference evidence="2" key="1">
    <citation type="submission" date="2017-02" db="EMBL/GenBank/DDBJ databases">
        <authorList>
            <person name="Daims H."/>
        </authorList>
    </citation>
    <scope>NUCLEOTIDE SEQUENCE [LARGE SCALE GENOMIC DNA]</scope>
</reference>
<dbReference type="PANTHER" id="PTHR41791">
    <property type="entry name" value="SSL7039 PROTEIN"/>
    <property type="match status" value="1"/>
</dbReference>
<evidence type="ECO:0000313" key="1">
    <source>
        <dbReference type="EMBL" id="SJM91836.1"/>
    </source>
</evidence>
<dbReference type="PANTHER" id="PTHR41791:SF1">
    <property type="entry name" value="SSL7039 PROTEIN"/>
    <property type="match status" value="1"/>
</dbReference>
<evidence type="ECO:0008006" key="3">
    <source>
        <dbReference type="Google" id="ProtNLM"/>
    </source>
</evidence>
<protein>
    <recommendedName>
        <fullName evidence="3">Addiction module killer protein</fullName>
    </recommendedName>
</protein>
<sequence length="54" mass="6245">MDSNLFELRCFFGGGIRVYYTIRNQQVVLLWVGGDKSSQSRDIEKAKTILNTFE</sequence>
<organism evidence="1 2">
    <name type="scientific">Crenothrix polyspora</name>
    <dbReference type="NCBI Taxonomy" id="360316"/>
    <lineage>
        <taxon>Bacteria</taxon>
        <taxon>Pseudomonadati</taxon>
        <taxon>Pseudomonadota</taxon>
        <taxon>Gammaproteobacteria</taxon>
        <taxon>Methylococcales</taxon>
        <taxon>Crenotrichaceae</taxon>
        <taxon>Crenothrix</taxon>
    </lineage>
</organism>
<dbReference type="EMBL" id="FUKI01000096">
    <property type="protein sequence ID" value="SJM91836.1"/>
    <property type="molecule type" value="Genomic_DNA"/>
</dbReference>